<dbReference type="Gene3D" id="3.60.15.10">
    <property type="entry name" value="Ribonuclease Z/Hydroxyacylglutathione hydrolase-like"/>
    <property type="match status" value="1"/>
</dbReference>
<evidence type="ECO:0000313" key="9">
    <source>
        <dbReference type="EMBL" id="GAA2589741.1"/>
    </source>
</evidence>
<name>A0ABN3PLY2_9MICO</name>
<feature type="transmembrane region" description="Helical" evidence="7">
    <location>
        <begin position="488"/>
        <end position="507"/>
    </location>
</feature>
<feature type="compositionally biased region" description="Low complexity" evidence="6">
    <location>
        <begin position="783"/>
        <end position="792"/>
    </location>
</feature>
<dbReference type="RefSeq" id="WP_344230902.1">
    <property type="nucleotide sequence ID" value="NZ_BAAARI010000037.1"/>
</dbReference>
<gene>
    <name evidence="9" type="ORF">GCM10009862_30070</name>
</gene>
<feature type="domain" description="Metallo-beta-lactamase" evidence="8">
    <location>
        <begin position="529"/>
        <end position="690"/>
    </location>
</feature>
<dbReference type="SMART" id="SM00849">
    <property type="entry name" value="Lactamase_B"/>
    <property type="match status" value="1"/>
</dbReference>
<evidence type="ECO:0000256" key="5">
    <source>
        <dbReference type="ARBA" id="ARBA00023136"/>
    </source>
</evidence>
<proteinExistence type="predicted"/>
<dbReference type="PANTHER" id="PTHR30619:SF1">
    <property type="entry name" value="RECOMBINATION PROTEIN 2"/>
    <property type="match status" value="1"/>
</dbReference>
<dbReference type="Pfam" id="PF00753">
    <property type="entry name" value="Lactamase_B"/>
    <property type="match status" value="1"/>
</dbReference>
<evidence type="ECO:0000256" key="4">
    <source>
        <dbReference type="ARBA" id="ARBA00022989"/>
    </source>
</evidence>
<dbReference type="InterPro" id="IPR035681">
    <property type="entry name" value="ComA-like_MBL"/>
</dbReference>
<dbReference type="InterPro" id="IPR052159">
    <property type="entry name" value="Competence_DNA_uptake"/>
</dbReference>
<dbReference type="Pfam" id="PF03772">
    <property type="entry name" value="Competence"/>
    <property type="match status" value="1"/>
</dbReference>
<evidence type="ECO:0000256" key="3">
    <source>
        <dbReference type="ARBA" id="ARBA00022692"/>
    </source>
</evidence>
<comment type="subcellular location">
    <subcellularLocation>
        <location evidence="1">Cell membrane</location>
        <topology evidence="1">Multi-pass membrane protein</topology>
    </subcellularLocation>
</comment>
<comment type="caution">
    <text evidence="9">The sequence shown here is derived from an EMBL/GenBank/DDBJ whole genome shotgun (WGS) entry which is preliminary data.</text>
</comment>
<dbReference type="PANTHER" id="PTHR30619">
    <property type="entry name" value="DNA INTERNALIZATION/COMPETENCE PROTEIN COMEC/REC2"/>
    <property type="match status" value="1"/>
</dbReference>
<dbReference type="EMBL" id="BAAARI010000037">
    <property type="protein sequence ID" value="GAA2589741.1"/>
    <property type="molecule type" value="Genomic_DNA"/>
</dbReference>
<evidence type="ECO:0000313" key="10">
    <source>
        <dbReference type="Proteomes" id="UP001500274"/>
    </source>
</evidence>
<keyword evidence="3 7" id="KW-0812">Transmembrane</keyword>
<feature type="transmembrane region" description="Helical" evidence="7">
    <location>
        <begin position="363"/>
        <end position="384"/>
    </location>
</feature>
<evidence type="ECO:0000256" key="1">
    <source>
        <dbReference type="ARBA" id="ARBA00004651"/>
    </source>
</evidence>
<feature type="transmembrane region" description="Helical" evidence="7">
    <location>
        <begin position="264"/>
        <end position="281"/>
    </location>
</feature>
<feature type="region of interest" description="Disordered" evidence="6">
    <location>
        <begin position="768"/>
        <end position="800"/>
    </location>
</feature>
<feature type="transmembrane region" description="Helical" evidence="7">
    <location>
        <begin position="333"/>
        <end position="351"/>
    </location>
</feature>
<evidence type="ECO:0000256" key="7">
    <source>
        <dbReference type="SAM" id="Phobius"/>
    </source>
</evidence>
<keyword evidence="4 7" id="KW-1133">Transmembrane helix</keyword>
<dbReference type="NCBIfam" id="TIGR00360">
    <property type="entry name" value="ComEC_N-term"/>
    <property type="match status" value="1"/>
</dbReference>
<accession>A0ABN3PLY2</accession>
<feature type="transmembrane region" description="Helical" evidence="7">
    <location>
        <begin position="310"/>
        <end position="327"/>
    </location>
</feature>
<feature type="transmembrane region" description="Helical" evidence="7">
    <location>
        <begin position="427"/>
        <end position="445"/>
    </location>
</feature>
<keyword evidence="2" id="KW-1003">Cell membrane</keyword>
<dbReference type="SUPFAM" id="SSF56281">
    <property type="entry name" value="Metallo-hydrolase/oxidoreductase"/>
    <property type="match status" value="1"/>
</dbReference>
<feature type="transmembrane region" description="Helical" evidence="7">
    <location>
        <begin position="396"/>
        <end position="415"/>
    </location>
</feature>
<feature type="transmembrane region" description="Helical" evidence="7">
    <location>
        <begin position="237"/>
        <end position="257"/>
    </location>
</feature>
<evidence type="ECO:0000256" key="2">
    <source>
        <dbReference type="ARBA" id="ARBA00022475"/>
    </source>
</evidence>
<keyword evidence="10" id="KW-1185">Reference proteome</keyword>
<dbReference type="InterPro" id="IPR004477">
    <property type="entry name" value="ComEC_N"/>
</dbReference>
<dbReference type="InterPro" id="IPR001279">
    <property type="entry name" value="Metallo-B-lactamas"/>
</dbReference>
<feature type="transmembrane region" description="Helical" evidence="7">
    <location>
        <begin position="58"/>
        <end position="78"/>
    </location>
</feature>
<organism evidence="9 10">
    <name type="scientific">Microbacterium binotii</name>
    <dbReference type="NCBI Taxonomy" id="462710"/>
    <lineage>
        <taxon>Bacteria</taxon>
        <taxon>Bacillati</taxon>
        <taxon>Actinomycetota</taxon>
        <taxon>Actinomycetes</taxon>
        <taxon>Micrococcales</taxon>
        <taxon>Microbacteriaceae</taxon>
        <taxon>Microbacterium</taxon>
    </lineage>
</organism>
<evidence type="ECO:0000259" key="8">
    <source>
        <dbReference type="SMART" id="SM00849"/>
    </source>
</evidence>
<evidence type="ECO:0000256" key="6">
    <source>
        <dbReference type="SAM" id="MobiDB-lite"/>
    </source>
</evidence>
<feature type="transmembrane region" description="Helical" evidence="7">
    <location>
        <begin position="457"/>
        <end position="476"/>
    </location>
</feature>
<feature type="transmembrane region" description="Helical" evidence="7">
    <location>
        <begin position="287"/>
        <end position="303"/>
    </location>
</feature>
<dbReference type="InterPro" id="IPR036866">
    <property type="entry name" value="RibonucZ/Hydroxyglut_hydro"/>
</dbReference>
<protein>
    <submittedName>
        <fullName evidence="9">ComEC/Rec2 family competence protein</fullName>
    </submittedName>
</protein>
<keyword evidence="5 7" id="KW-0472">Membrane</keyword>
<dbReference type="Proteomes" id="UP001500274">
    <property type="component" value="Unassembled WGS sequence"/>
</dbReference>
<dbReference type="CDD" id="cd07731">
    <property type="entry name" value="ComA-like_MBL-fold"/>
    <property type="match status" value="1"/>
</dbReference>
<sequence>MDRRAWRLVPAALLSWMIAALAITQPATAPVLALLCSAGAVATALTATLMGRSGRSRIWILATLALLLAAMPAMSVAVQDPPRAAAIEVGDGHQVDGEFSIVGKIETTFLGYRTDALAVAASAGREPVAAGVPVTVLMSERPDGAEIGAVVRIDGGAFAAEPGDRAALVLRADRVELVRPPEGAAAASAWLRERLAASTEGLPAPGAGLIPGLAVGDTGGVDAALEQQMRAASLTHLTAVSGANCAIVVGLAFLLAARCGLGRAGRVVAGLSALAGFVVLVTPEPSVVRAATMSAVAMLALLLGRRGSGLALLALAVCVLLAADPWLALSLGFALSVAATGALLVLAPPLARGLGRFLPASLALALAVPLSAQLVCSPLIVLVSPGVAVYGVPANLLAAPAAPVATVLGLAACLAGPVPVLQAGLTAFTWLPAAWIAGIAGAVDALPARTLPWAEGLPGLVGLVVVTAAGTVLLLPPGRTRVARLGRALSAVMTAAVAAATAGMLVIESVVVPMTTPQDWSIAMCDVGQGDAVVVRSAGAVMLVDTGPEPEPLASCLERLGIGRIDLLVLTHFDADHVGGLDGVPADVGLLLHGPADERDTARVLSAGAQDVVAATAGMGGALGAARWRILWPSADAVTPGNDASIVVEVGGGDVPRTLLLGDLGADAQRALRARGELRGPYEVLKVAHHGSADQDAGLQRQVAPALALIGVGADNDYGHPRSEILDILTAQGATVARTDLDGLILVGMGDGRTTLWRERAEAASAALGRLGGWRPESPPRPAARSRSSRGGPRSRRRSC</sequence>
<reference evidence="9 10" key="1">
    <citation type="journal article" date="2019" name="Int. J. Syst. Evol. Microbiol.">
        <title>The Global Catalogue of Microorganisms (GCM) 10K type strain sequencing project: providing services to taxonomists for standard genome sequencing and annotation.</title>
        <authorList>
            <consortium name="The Broad Institute Genomics Platform"/>
            <consortium name="The Broad Institute Genome Sequencing Center for Infectious Disease"/>
            <person name="Wu L."/>
            <person name="Ma J."/>
        </authorList>
    </citation>
    <scope>NUCLEOTIDE SEQUENCE [LARGE SCALE GENOMIC DNA]</scope>
    <source>
        <strain evidence="9 10">JCM 16365</strain>
    </source>
</reference>
<feature type="transmembrane region" description="Helical" evidence="7">
    <location>
        <begin position="32"/>
        <end position="51"/>
    </location>
</feature>